<dbReference type="GO" id="GO:0004823">
    <property type="term" value="F:leucine-tRNA ligase activity"/>
    <property type="evidence" value="ECO:0007669"/>
    <property type="project" value="InterPro"/>
</dbReference>
<reference evidence="10 11" key="1">
    <citation type="journal article" date="2018" name="PLoS ONE">
        <title>The draft genome of Kipferlia bialata reveals reductive genome evolution in fornicate parasites.</title>
        <authorList>
            <person name="Tanifuji G."/>
            <person name="Takabayashi S."/>
            <person name="Kume K."/>
            <person name="Takagi M."/>
            <person name="Nakayama T."/>
            <person name="Kamikawa R."/>
            <person name="Inagaki Y."/>
            <person name="Hashimoto T."/>
        </authorList>
    </citation>
    <scope>NUCLEOTIDE SEQUENCE [LARGE SCALE GENOMIC DNA]</scope>
    <source>
        <strain evidence="10">NY0173</strain>
    </source>
</reference>
<dbReference type="InterPro" id="IPR013155">
    <property type="entry name" value="M/V/L/I-tRNA-synth_anticd-bd"/>
</dbReference>
<dbReference type="SUPFAM" id="SSF47323">
    <property type="entry name" value="Anticodon-binding domain of a subclass of class I aminoacyl-tRNA synthetases"/>
    <property type="match status" value="1"/>
</dbReference>
<evidence type="ECO:0000256" key="5">
    <source>
        <dbReference type="ARBA" id="ARBA00022917"/>
    </source>
</evidence>
<keyword evidence="2 7" id="KW-0436">Ligase</keyword>
<dbReference type="OrthoDB" id="3014265at2759"/>
<dbReference type="Gene3D" id="1.10.730.10">
    <property type="entry name" value="Isoleucyl-tRNA Synthetase, Domain 1"/>
    <property type="match status" value="1"/>
</dbReference>
<comment type="similarity">
    <text evidence="1 7">Belongs to the class-I aminoacyl-tRNA synthetase family.</text>
</comment>
<evidence type="ECO:0000259" key="8">
    <source>
        <dbReference type="Pfam" id="PF08264"/>
    </source>
</evidence>
<keyword evidence="3 7" id="KW-0547">Nucleotide-binding</keyword>
<dbReference type="SUPFAM" id="SSF52374">
    <property type="entry name" value="Nucleotidylyl transferase"/>
    <property type="match status" value="1"/>
</dbReference>
<keyword evidence="5 7" id="KW-0648">Protein biosynthesis</keyword>
<organism evidence="10 11">
    <name type="scientific">Kipferlia bialata</name>
    <dbReference type="NCBI Taxonomy" id="797122"/>
    <lineage>
        <taxon>Eukaryota</taxon>
        <taxon>Metamonada</taxon>
        <taxon>Carpediemonas-like organisms</taxon>
        <taxon>Kipferlia</taxon>
    </lineage>
</organism>
<keyword evidence="11" id="KW-1185">Reference proteome</keyword>
<comment type="caution">
    <text evidence="10">The sequence shown here is derived from an EMBL/GenBank/DDBJ whole genome shotgun (WGS) entry which is preliminary data.</text>
</comment>
<dbReference type="PANTHER" id="PTHR45794:SF1">
    <property type="entry name" value="LEUCINE--TRNA LIGASE, CYTOPLASMIC"/>
    <property type="match status" value="1"/>
</dbReference>
<keyword evidence="6 7" id="KW-0030">Aminoacyl-tRNA synthetase</keyword>
<evidence type="ECO:0000259" key="9">
    <source>
        <dbReference type="Pfam" id="PF09334"/>
    </source>
</evidence>
<sequence>MEFYHPQIRDQFERVLGWLHHWACTRSFGLGTAFPIVSDDCQTQVIESLSDSTIYNAFYTVSGLLQGPDNLEGKKLGPLGITADMVDDSLWDAIFLRAELPEGHAVSQEQLHKLCSEFEYWYPVNLRVSGKDLVPNHLTMYMYNHAAIWDKDPSKWPRGIRANGHIQVDNEKMSKSVGNFITAAQAMDMYSADGLRFGLADSGDSVEDANFVCETAERAVSKLTSLLDWCKDATSLADKGELRVATEAHAFDSVFKAEMDTCVLRAIEAYDQCLFREALVQGFHELSNARDRYAQMCVSMTNMRSDLVMRYVEMAALCLAPICPHVAEEIWTYLNKPECLHVSGRFPSKDSLRATVDACQDMMEQYKVGVVVHVAWLL</sequence>
<keyword evidence="4 7" id="KW-0067">ATP-binding</keyword>
<dbReference type="EMBL" id="BDIP01004615">
    <property type="protein sequence ID" value="GIQ89019.1"/>
    <property type="molecule type" value="Genomic_DNA"/>
</dbReference>
<name>A0A9K3D4N0_9EUKA</name>
<evidence type="ECO:0000256" key="1">
    <source>
        <dbReference type="ARBA" id="ARBA00005594"/>
    </source>
</evidence>
<evidence type="ECO:0000256" key="6">
    <source>
        <dbReference type="ARBA" id="ARBA00023146"/>
    </source>
</evidence>
<dbReference type="InterPro" id="IPR009080">
    <property type="entry name" value="tRNAsynth_Ia_anticodon-bd"/>
</dbReference>
<evidence type="ECO:0000256" key="7">
    <source>
        <dbReference type="RuleBase" id="RU363039"/>
    </source>
</evidence>
<evidence type="ECO:0000256" key="3">
    <source>
        <dbReference type="ARBA" id="ARBA00022741"/>
    </source>
</evidence>
<evidence type="ECO:0000313" key="11">
    <source>
        <dbReference type="Proteomes" id="UP000265618"/>
    </source>
</evidence>
<feature type="domain" description="Methionyl/Leucyl tRNA synthetase" evidence="9">
    <location>
        <begin position="125"/>
        <end position="219"/>
    </location>
</feature>
<feature type="domain" description="Methionyl/Valyl/Leucyl/Isoleucyl-tRNA synthetase anticodon-binding" evidence="8">
    <location>
        <begin position="257"/>
        <end position="355"/>
    </location>
</feature>
<gene>
    <name evidence="10" type="ORF">KIPB_011393</name>
</gene>
<dbReference type="Proteomes" id="UP000265618">
    <property type="component" value="Unassembled WGS sequence"/>
</dbReference>
<proteinExistence type="inferred from homology"/>
<protein>
    <submittedName>
        <fullName evidence="10">Methionyl/Leucyl tRNA synthetase</fullName>
    </submittedName>
</protein>
<dbReference type="Pfam" id="PF08264">
    <property type="entry name" value="Anticodon_1"/>
    <property type="match status" value="1"/>
</dbReference>
<dbReference type="Gene3D" id="3.40.50.620">
    <property type="entry name" value="HUPs"/>
    <property type="match status" value="1"/>
</dbReference>
<dbReference type="AlphaFoldDB" id="A0A9K3D4N0"/>
<evidence type="ECO:0000256" key="4">
    <source>
        <dbReference type="ARBA" id="ARBA00022840"/>
    </source>
</evidence>
<dbReference type="Pfam" id="PF09334">
    <property type="entry name" value="tRNA-synt_1g"/>
    <property type="match status" value="1"/>
</dbReference>
<evidence type="ECO:0000256" key="2">
    <source>
        <dbReference type="ARBA" id="ARBA00022598"/>
    </source>
</evidence>
<accession>A0A9K3D4N0</accession>
<dbReference type="GO" id="GO:0005524">
    <property type="term" value="F:ATP binding"/>
    <property type="evidence" value="ECO:0007669"/>
    <property type="project" value="UniProtKB-KW"/>
</dbReference>
<evidence type="ECO:0000313" key="10">
    <source>
        <dbReference type="EMBL" id="GIQ89019.1"/>
    </source>
</evidence>
<dbReference type="PANTHER" id="PTHR45794">
    <property type="entry name" value="LEUCYL-TRNA SYNTHETASE"/>
    <property type="match status" value="1"/>
</dbReference>
<dbReference type="InterPro" id="IPR004493">
    <property type="entry name" value="Leu-tRNA-synth_Ia_arc/euk"/>
</dbReference>
<dbReference type="InterPro" id="IPR014729">
    <property type="entry name" value="Rossmann-like_a/b/a_fold"/>
</dbReference>
<dbReference type="GO" id="GO:0006429">
    <property type="term" value="P:leucyl-tRNA aminoacylation"/>
    <property type="evidence" value="ECO:0007669"/>
    <property type="project" value="InterPro"/>
</dbReference>
<dbReference type="InterPro" id="IPR015413">
    <property type="entry name" value="Methionyl/Leucyl_tRNA_Synth"/>
</dbReference>